<comment type="function">
    <text evidence="2">Probably acts as a heme chaperone, transferring heme to an unknown acceptor. Binds one molecule of heme per monomer, possibly covalently. Binds 1 [4Fe-4S] cluster. The cluster is coordinated with 3 cysteines and an exchangeable S-adenosyl-L-methionine.</text>
</comment>
<protein>
    <recommendedName>
        <fullName evidence="2">Heme chaperone HemW</fullName>
    </recommendedName>
</protein>
<keyword evidence="2" id="KW-0479">Metal-binding</keyword>
<keyword evidence="2" id="KW-0408">Iron</keyword>
<keyword evidence="2" id="KW-0004">4Fe-4S</keyword>
<dbReference type="CDD" id="cd01335">
    <property type="entry name" value="Radical_SAM"/>
    <property type="match status" value="1"/>
</dbReference>
<dbReference type="NCBIfam" id="TIGR00539">
    <property type="entry name" value="hemN_rel"/>
    <property type="match status" value="1"/>
</dbReference>
<dbReference type="InterPro" id="IPR010723">
    <property type="entry name" value="HemN_C"/>
</dbReference>
<dbReference type="GO" id="GO:0046872">
    <property type="term" value="F:metal ion binding"/>
    <property type="evidence" value="ECO:0007669"/>
    <property type="project" value="UniProtKB-UniRule"/>
</dbReference>
<dbReference type="OrthoDB" id="9808022at2"/>
<comment type="subcellular location">
    <subcellularLocation>
        <location evidence="2">Cytoplasm</location>
    </subcellularLocation>
</comment>
<dbReference type="Proteomes" id="UP000191055">
    <property type="component" value="Unassembled WGS sequence"/>
</dbReference>
<proteinExistence type="inferred from homology"/>
<organism evidence="4 5">
    <name type="scientific">Alkalitalea saponilacus</name>
    <dbReference type="NCBI Taxonomy" id="889453"/>
    <lineage>
        <taxon>Bacteria</taxon>
        <taxon>Pseudomonadati</taxon>
        <taxon>Bacteroidota</taxon>
        <taxon>Bacteroidia</taxon>
        <taxon>Marinilabiliales</taxon>
        <taxon>Marinilabiliaceae</taxon>
        <taxon>Alkalitalea</taxon>
    </lineage>
</organism>
<dbReference type="SFLD" id="SFLDG01082">
    <property type="entry name" value="B12-binding_domain_containing"/>
    <property type="match status" value="1"/>
</dbReference>
<dbReference type="PANTHER" id="PTHR13932:SF5">
    <property type="entry name" value="RADICAL S-ADENOSYL METHIONINE DOMAIN-CONTAINING PROTEIN 1, MITOCHONDRIAL"/>
    <property type="match status" value="1"/>
</dbReference>
<name>A0A1T5EBJ6_9BACT</name>
<keyword evidence="2" id="KW-0963">Cytoplasm</keyword>
<dbReference type="PROSITE" id="PS51918">
    <property type="entry name" value="RADICAL_SAM"/>
    <property type="match status" value="1"/>
</dbReference>
<dbReference type="EMBL" id="FUYV01000005">
    <property type="protein sequence ID" value="SKB81200.1"/>
    <property type="molecule type" value="Genomic_DNA"/>
</dbReference>
<keyword evidence="2" id="KW-0411">Iron-sulfur</keyword>
<evidence type="ECO:0000313" key="5">
    <source>
        <dbReference type="Proteomes" id="UP000191055"/>
    </source>
</evidence>
<dbReference type="SFLD" id="SFLDS00029">
    <property type="entry name" value="Radical_SAM"/>
    <property type="match status" value="1"/>
</dbReference>
<evidence type="ECO:0000256" key="1">
    <source>
        <dbReference type="ARBA" id="ARBA00006100"/>
    </source>
</evidence>
<dbReference type="SFLD" id="SFLDG01065">
    <property type="entry name" value="anaerobic_coproporphyrinogen-I"/>
    <property type="match status" value="1"/>
</dbReference>
<dbReference type="SUPFAM" id="SSF102114">
    <property type="entry name" value="Radical SAM enzymes"/>
    <property type="match status" value="1"/>
</dbReference>
<sequence length="371" mass="42831">MAGIYIHVPFCVSKCHYCDFFKTTNTEMLNGYLDALMEEFLHRKNSFDEDISTLYFGGGTPSLIPLPNYDAIFFRLKKLYQFLPDAEITIEANPDDLTSDYLMGLREIGFNRISIGIQSFHDDDLKRMGRRHTGKQARQSVMAASDAGFKNISLDLIYGLSWSGTEKFVENLKMLKDLPFQHLSAYHLTIEQGTNFYKLHRKGKLREMDEDESLKQYLLLCEFAQKAGMEHYEVSNFCLPGYISRHNSSYWDGTSYIGFGPGSHSFYGGSRYWNQSDLLNYIGKKFDLVREQELLTSINKFNELIMLGLRTKRGIDMSGVTSDFQNHFNTIVQKWVNKKSLYQEGSFLKCSEEGWFIVDAIIEDFFVDADL</sequence>
<dbReference type="SFLD" id="SFLDF00562">
    <property type="entry name" value="HemN-like__clustered_with_heat"/>
    <property type="match status" value="1"/>
</dbReference>
<dbReference type="SFLD" id="SFLDF00288">
    <property type="entry name" value="HemN-like__clustered_with_nucl"/>
    <property type="match status" value="1"/>
</dbReference>
<dbReference type="AlphaFoldDB" id="A0A1T5EBJ6"/>
<dbReference type="InterPro" id="IPR034505">
    <property type="entry name" value="Coproporphyrinogen-III_oxidase"/>
</dbReference>
<keyword evidence="5" id="KW-1185">Reference proteome</keyword>
<comment type="similarity">
    <text evidence="1">Belongs to the anaerobic coproporphyrinogen-III oxidase family. HemW subfamily.</text>
</comment>
<dbReference type="PANTHER" id="PTHR13932">
    <property type="entry name" value="COPROPORPHYRINIGEN III OXIDASE"/>
    <property type="match status" value="1"/>
</dbReference>
<dbReference type="GO" id="GO:0051539">
    <property type="term" value="F:4 iron, 4 sulfur cluster binding"/>
    <property type="evidence" value="ECO:0007669"/>
    <property type="project" value="UniProtKB-UniRule"/>
</dbReference>
<accession>A0A1T5EBJ6</accession>
<dbReference type="Gene3D" id="3.30.750.200">
    <property type="match status" value="1"/>
</dbReference>
<keyword evidence="2" id="KW-0949">S-adenosyl-L-methionine</keyword>
<evidence type="ECO:0000259" key="3">
    <source>
        <dbReference type="PROSITE" id="PS51918"/>
    </source>
</evidence>
<dbReference type="GO" id="GO:0006779">
    <property type="term" value="P:porphyrin-containing compound biosynthetic process"/>
    <property type="evidence" value="ECO:0007669"/>
    <property type="project" value="InterPro"/>
</dbReference>
<keyword evidence="2" id="KW-0143">Chaperone</keyword>
<feature type="domain" description="Radical SAM core" evidence="3">
    <location>
        <begin position="1"/>
        <end position="230"/>
    </location>
</feature>
<dbReference type="GO" id="GO:0004109">
    <property type="term" value="F:coproporphyrinogen oxidase activity"/>
    <property type="evidence" value="ECO:0007669"/>
    <property type="project" value="InterPro"/>
</dbReference>
<dbReference type="InterPro" id="IPR004559">
    <property type="entry name" value="HemW-like"/>
</dbReference>
<gene>
    <name evidence="4" type="ORF">SAMN03080601_01271</name>
</gene>
<reference evidence="4 5" key="1">
    <citation type="submission" date="2017-02" db="EMBL/GenBank/DDBJ databases">
        <authorList>
            <person name="Peterson S.W."/>
        </authorList>
    </citation>
    <scope>NUCLEOTIDE SEQUENCE [LARGE SCALE GENOMIC DNA]</scope>
    <source>
        <strain evidence="4 5">DSM 24412</strain>
    </source>
</reference>
<evidence type="ECO:0000256" key="2">
    <source>
        <dbReference type="RuleBase" id="RU364116"/>
    </source>
</evidence>
<dbReference type="KEGG" id="asx:CDL62_07810"/>
<dbReference type="InterPro" id="IPR006638">
    <property type="entry name" value="Elp3/MiaA/NifB-like_rSAM"/>
</dbReference>
<dbReference type="Pfam" id="PF06969">
    <property type="entry name" value="HemN_C"/>
    <property type="match status" value="1"/>
</dbReference>
<dbReference type="InterPro" id="IPR007197">
    <property type="entry name" value="rSAM"/>
</dbReference>
<dbReference type="GO" id="GO:0005737">
    <property type="term" value="C:cytoplasm"/>
    <property type="evidence" value="ECO:0007669"/>
    <property type="project" value="UniProtKB-SubCell"/>
</dbReference>
<dbReference type="STRING" id="889453.SAMN03080601_01271"/>
<dbReference type="InterPro" id="IPR058240">
    <property type="entry name" value="rSAM_sf"/>
</dbReference>
<evidence type="ECO:0000313" key="4">
    <source>
        <dbReference type="EMBL" id="SKB81200.1"/>
    </source>
</evidence>
<keyword evidence="2" id="KW-0349">Heme</keyword>
<dbReference type="SMART" id="SM00729">
    <property type="entry name" value="Elp3"/>
    <property type="match status" value="1"/>
</dbReference>
<dbReference type="Pfam" id="PF04055">
    <property type="entry name" value="Radical_SAM"/>
    <property type="match status" value="1"/>
</dbReference>
<dbReference type="RefSeq" id="WP_079557043.1">
    <property type="nucleotide sequence ID" value="NZ_CP021904.1"/>
</dbReference>